<accession>A0AAJ5XC73</accession>
<dbReference type="Gene3D" id="3.40.50.1460">
    <property type="match status" value="1"/>
</dbReference>
<evidence type="ECO:0000313" key="2">
    <source>
        <dbReference type="EMBL" id="WEK48184.1"/>
    </source>
</evidence>
<sequence>MVRIEPAFYYATKVAIDSRMITKPFQPKRIVIYAVGLENYHSRDTGQIPPVRYARDDAQAFVAAMRDLWAANVEEFEVTTLVDAEASLTRIRDDLGYIIRGLDADDLFIFYYAGHGFHGAGGNRLTAADTNISSLENTTALVRDTIINPLEASACEHSLLFIDACAADLMDGFTIRDVISSMAPAEYAAFLKSSEYSAVFLSCKPKEKSFSCHTLKHGVWTWHLIQALLGKADDAIDAQRWVTDASLRNYLTTNVAKYVRDVMGMKGTQTPQAWITATGSVPIRHVPAVTVPPPLTDLSGFVLVPTRTTLSVENGGIIKQLRGFRSGNVVPTGHTSGARSFVKKLLAEDVAGEGRQFLKSIQDETGLRLGDLQVAEDLGAYGIVAREFELEIYGDQDQNDPGRWQISTSIELGDAWKSLGDELDSALGLAFKTVEVGIERPSQTRAELVDLMEDLKETFGGTVTDEGSTISFSSAELKFEIDLSRLVARLRLHRKYSLLDALEEARRWHMPIAD</sequence>
<dbReference type="AlphaFoldDB" id="A0AAJ5XC73"/>
<dbReference type="EMBL" id="CP119316">
    <property type="protein sequence ID" value="WEK48184.1"/>
    <property type="molecule type" value="Genomic_DNA"/>
</dbReference>
<gene>
    <name evidence="2" type="ORF">P0Y56_07775</name>
</gene>
<dbReference type="SUPFAM" id="SSF52129">
    <property type="entry name" value="Caspase-like"/>
    <property type="match status" value="1"/>
</dbReference>
<evidence type="ECO:0000313" key="3">
    <source>
        <dbReference type="Proteomes" id="UP001218362"/>
    </source>
</evidence>
<organism evidence="2 3">
    <name type="scientific">Candidatus Andeanibacterium colombiense</name>
    <dbReference type="NCBI Taxonomy" id="3121345"/>
    <lineage>
        <taxon>Bacteria</taxon>
        <taxon>Pseudomonadati</taxon>
        <taxon>Pseudomonadota</taxon>
        <taxon>Alphaproteobacteria</taxon>
        <taxon>Sphingomonadales</taxon>
        <taxon>Sphingomonadaceae</taxon>
        <taxon>Candidatus Andeanibacterium</taxon>
    </lineage>
</organism>
<evidence type="ECO:0000259" key="1">
    <source>
        <dbReference type="Pfam" id="PF00656"/>
    </source>
</evidence>
<dbReference type="KEGG" id="acob:P0Y56_07775"/>
<protein>
    <submittedName>
        <fullName evidence="2">Caspase family protein</fullName>
    </submittedName>
</protein>
<proteinExistence type="predicted"/>
<dbReference type="GO" id="GO:0004197">
    <property type="term" value="F:cysteine-type endopeptidase activity"/>
    <property type="evidence" value="ECO:0007669"/>
    <property type="project" value="InterPro"/>
</dbReference>
<dbReference type="Pfam" id="PF00656">
    <property type="entry name" value="Peptidase_C14"/>
    <property type="match status" value="1"/>
</dbReference>
<dbReference type="InterPro" id="IPR029030">
    <property type="entry name" value="Caspase-like_dom_sf"/>
</dbReference>
<dbReference type="InterPro" id="IPR011600">
    <property type="entry name" value="Pept_C14_caspase"/>
</dbReference>
<name>A0AAJ5XC73_9SPHN</name>
<reference evidence="2" key="1">
    <citation type="submission" date="2023-03" db="EMBL/GenBank/DDBJ databases">
        <title>Andean soil-derived lignocellulolytic bacterial consortium as a source of novel taxa and putative plastic-active enzymes.</title>
        <authorList>
            <person name="Diaz-Garcia L."/>
            <person name="Chuvochina M."/>
            <person name="Feuerriegel G."/>
            <person name="Bunk B."/>
            <person name="Sproer C."/>
            <person name="Streit W.R."/>
            <person name="Rodriguez L.M."/>
            <person name="Overmann J."/>
            <person name="Jimenez D.J."/>
        </authorList>
    </citation>
    <scope>NUCLEOTIDE SEQUENCE</scope>
    <source>
        <strain evidence="2">MAG 26</strain>
    </source>
</reference>
<dbReference type="Proteomes" id="UP001218362">
    <property type="component" value="Chromosome"/>
</dbReference>
<feature type="domain" description="Peptidase C14 caspase" evidence="1">
    <location>
        <begin position="36"/>
        <end position="274"/>
    </location>
</feature>
<dbReference type="GO" id="GO:0006508">
    <property type="term" value="P:proteolysis"/>
    <property type="evidence" value="ECO:0007669"/>
    <property type="project" value="InterPro"/>
</dbReference>